<dbReference type="SMART" id="SM00575">
    <property type="entry name" value="ZnF_PMZ"/>
    <property type="match status" value="1"/>
</dbReference>
<evidence type="ECO:0000256" key="2">
    <source>
        <dbReference type="ARBA" id="ARBA00022771"/>
    </source>
</evidence>
<keyword evidence="2 4" id="KW-0863">Zinc-finger</keyword>
<evidence type="ECO:0000256" key="3">
    <source>
        <dbReference type="ARBA" id="ARBA00022833"/>
    </source>
</evidence>
<dbReference type="PANTHER" id="PTHR31973:SF199">
    <property type="entry name" value="SWIM-TYPE DOMAIN-CONTAINING PROTEIN"/>
    <property type="match status" value="1"/>
</dbReference>
<dbReference type="AlphaFoldDB" id="A0A7J9EXP6"/>
<dbReference type="EMBL" id="JABEZW010000010">
    <property type="protein sequence ID" value="MBA0777827.1"/>
    <property type="molecule type" value="Genomic_DNA"/>
</dbReference>
<comment type="caution">
    <text evidence="6">The sequence shown here is derived from an EMBL/GenBank/DDBJ whole genome shotgun (WGS) entry which is preliminary data.</text>
</comment>
<dbReference type="InterPro" id="IPR006564">
    <property type="entry name" value="Znf_PMZ"/>
</dbReference>
<evidence type="ECO:0000313" key="7">
    <source>
        <dbReference type="Proteomes" id="UP000593568"/>
    </source>
</evidence>
<gene>
    <name evidence="6" type="ORF">Gotri_005796</name>
</gene>
<keyword evidence="7" id="KW-1185">Reference proteome</keyword>
<keyword evidence="1" id="KW-0479">Metal-binding</keyword>
<evidence type="ECO:0000259" key="5">
    <source>
        <dbReference type="PROSITE" id="PS50966"/>
    </source>
</evidence>
<proteinExistence type="predicted"/>
<accession>A0A7J9EXP6</accession>
<evidence type="ECO:0000313" key="6">
    <source>
        <dbReference type="EMBL" id="MBA0777827.1"/>
    </source>
</evidence>
<dbReference type="Pfam" id="PF04434">
    <property type="entry name" value="SWIM"/>
    <property type="match status" value="1"/>
</dbReference>
<dbReference type="InterPro" id="IPR007527">
    <property type="entry name" value="Znf_SWIM"/>
</dbReference>
<dbReference type="GO" id="GO:0008270">
    <property type="term" value="F:zinc ion binding"/>
    <property type="evidence" value="ECO:0007669"/>
    <property type="project" value="UniProtKB-KW"/>
</dbReference>
<reference evidence="6 7" key="1">
    <citation type="journal article" date="2019" name="Genome Biol. Evol.">
        <title>Insights into the evolution of the New World diploid cottons (Gossypium, subgenus Houzingenia) based on genome sequencing.</title>
        <authorList>
            <person name="Grover C.E."/>
            <person name="Arick M.A. 2nd"/>
            <person name="Thrash A."/>
            <person name="Conover J.L."/>
            <person name="Sanders W.S."/>
            <person name="Peterson D.G."/>
            <person name="Frelichowski J.E."/>
            <person name="Scheffler J.A."/>
            <person name="Scheffler B.E."/>
            <person name="Wendel J.F."/>
        </authorList>
    </citation>
    <scope>NUCLEOTIDE SEQUENCE [LARGE SCALE GENOMIC DNA]</scope>
    <source>
        <strain evidence="6">8</strain>
        <tissue evidence="6">Leaf</tissue>
    </source>
</reference>
<keyword evidence="3" id="KW-0862">Zinc</keyword>
<evidence type="ECO:0000256" key="1">
    <source>
        <dbReference type="ARBA" id="ARBA00022723"/>
    </source>
</evidence>
<dbReference type="Proteomes" id="UP000593568">
    <property type="component" value="Unassembled WGS sequence"/>
</dbReference>
<dbReference type="PROSITE" id="PS50966">
    <property type="entry name" value="ZF_SWIM"/>
    <property type="match status" value="1"/>
</dbReference>
<organism evidence="6 7">
    <name type="scientific">Gossypium trilobum</name>
    <dbReference type="NCBI Taxonomy" id="34281"/>
    <lineage>
        <taxon>Eukaryota</taxon>
        <taxon>Viridiplantae</taxon>
        <taxon>Streptophyta</taxon>
        <taxon>Embryophyta</taxon>
        <taxon>Tracheophyta</taxon>
        <taxon>Spermatophyta</taxon>
        <taxon>Magnoliopsida</taxon>
        <taxon>eudicotyledons</taxon>
        <taxon>Gunneridae</taxon>
        <taxon>Pentapetalae</taxon>
        <taxon>rosids</taxon>
        <taxon>malvids</taxon>
        <taxon>Malvales</taxon>
        <taxon>Malvaceae</taxon>
        <taxon>Malvoideae</taxon>
        <taxon>Gossypium</taxon>
    </lineage>
</organism>
<dbReference type="PANTHER" id="PTHR31973">
    <property type="entry name" value="POLYPROTEIN, PUTATIVE-RELATED"/>
    <property type="match status" value="1"/>
</dbReference>
<feature type="domain" description="SWIM-type" evidence="5">
    <location>
        <begin position="48"/>
        <end position="90"/>
    </location>
</feature>
<sequence>MILEIIKRKVMTRLVSIREATENYLGPLCPRIHKKLSEIPIYARNEKFEVECGLSKKHVVNLLNSSCSCRKWDLLGIPCKHAISCMQLLTVLACERHGTHSSSFD</sequence>
<protein>
    <recommendedName>
        <fullName evidence="5">SWIM-type domain-containing protein</fullName>
    </recommendedName>
</protein>
<evidence type="ECO:0000256" key="4">
    <source>
        <dbReference type="PROSITE-ProRule" id="PRU00325"/>
    </source>
</evidence>
<name>A0A7J9EXP6_9ROSI</name>